<comment type="caution">
    <text evidence="4">The sequence shown here is derived from an EMBL/GenBank/DDBJ whole genome shotgun (WGS) entry which is preliminary data.</text>
</comment>
<dbReference type="Proteomes" id="UP001209878">
    <property type="component" value="Unassembled WGS sequence"/>
</dbReference>
<keyword evidence="5" id="KW-1185">Reference proteome</keyword>
<evidence type="ECO:0000256" key="2">
    <source>
        <dbReference type="ARBA" id="ARBA00023043"/>
    </source>
</evidence>
<dbReference type="PANTHER" id="PTHR24173">
    <property type="entry name" value="ANKYRIN REPEAT CONTAINING"/>
    <property type="match status" value="1"/>
</dbReference>
<dbReference type="Gene3D" id="1.25.40.20">
    <property type="entry name" value="Ankyrin repeat-containing domain"/>
    <property type="match status" value="2"/>
</dbReference>
<evidence type="ECO:0000256" key="1">
    <source>
        <dbReference type="ARBA" id="ARBA00022737"/>
    </source>
</evidence>
<dbReference type="Pfam" id="PF12796">
    <property type="entry name" value="Ank_2"/>
    <property type="match status" value="2"/>
</dbReference>
<dbReference type="SMART" id="SM00248">
    <property type="entry name" value="ANK"/>
    <property type="match status" value="6"/>
</dbReference>
<evidence type="ECO:0008006" key="6">
    <source>
        <dbReference type="Google" id="ProtNLM"/>
    </source>
</evidence>
<dbReference type="EMBL" id="JAODUO010000212">
    <property type="protein sequence ID" value="KAK2186121.1"/>
    <property type="molecule type" value="Genomic_DNA"/>
</dbReference>
<sequence>MDRTPLHIAAERGHTGIVETLVDKFRANISARTKDGSTLIHIASQYGHPETAMAFLKKGVPLHMPNKAGAICLHAAAARGHVSVIKALLQKGAPVDVTTKEHYTALHISVEHCKPQAVQTLLGMGAQVELKGGKARETPLHIASRVKDGEKCAEMLLKSGADVNAAQENGETALHIAARHGQLKMVQALLKDGGDPMWQSKVTDDSGTLQYTVERYTKCISVLML</sequence>
<proteinExistence type="predicted"/>
<dbReference type="PANTHER" id="PTHR24173:SF74">
    <property type="entry name" value="ANKYRIN REPEAT DOMAIN-CONTAINING PROTEIN 16"/>
    <property type="match status" value="1"/>
</dbReference>
<dbReference type="PRINTS" id="PR01415">
    <property type="entry name" value="ANKYRIN"/>
</dbReference>
<dbReference type="AlphaFoldDB" id="A0AAD9P0W7"/>
<dbReference type="PROSITE" id="PS50297">
    <property type="entry name" value="ANK_REP_REGION"/>
    <property type="match status" value="4"/>
</dbReference>
<dbReference type="SUPFAM" id="SSF48403">
    <property type="entry name" value="Ankyrin repeat"/>
    <property type="match status" value="1"/>
</dbReference>
<dbReference type="Pfam" id="PF13857">
    <property type="entry name" value="Ank_5"/>
    <property type="match status" value="1"/>
</dbReference>
<organism evidence="4 5">
    <name type="scientific">Ridgeia piscesae</name>
    <name type="common">Tubeworm</name>
    <dbReference type="NCBI Taxonomy" id="27915"/>
    <lineage>
        <taxon>Eukaryota</taxon>
        <taxon>Metazoa</taxon>
        <taxon>Spiralia</taxon>
        <taxon>Lophotrochozoa</taxon>
        <taxon>Annelida</taxon>
        <taxon>Polychaeta</taxon>
        <taxon>Sedentaria</taxon>
        <taxon>Canalipalpata</taxon>
        <taxon>Sabellida</taxon>
        <taxon>Siboglinidae</taxon>
        <taxon>Ridgeia</taxon>
    </lineage>
</organism>
<gene>
    <name evidence="4" type="ORF">NP493_214g02025</name>
</gene>
<name>A0AAD9P0W7_RIDPI</name>
<accession>A0AAD9P0W7</accession>
<feature type="repeat" description="ANK" evidence="3">
    <location>
        <begin position="35"/>
        <end position="67"/>
    </location>
</feature>
<keyword evidence="2 3" id="KW-0040">ANK repeat</keyword>
<feature type="repeat" description="ANK" evidence="3">
    <location>
        <begin position="1"/>
        <end position="24"/>
    </location>
</feature>
<keyword evidence="1" id="KW-0677">Repeat</keyword>
<dbReference type="PROSITE" id="PS50088">
    <property type="entry name" value="ANK_REPEAT"/>
    <property type="match status" value="5"/>
</dbReference>
<evidence type="ECO:0000313" key="4">
    <source>
        <dbReference type="EMBL" id="KAK2186121.1"/>
    </source>
</evidence>
<feature type="repeat" description="ANK" evidence="3">
    <location>
        <begin position="169"/>
        <end position="201"/>
    </location>
</feature>
<dbReference type="InterPro" id="IPR036770">
    <property type="entry name" value="Ankyrin_rpt-contain_sf"/>
</dbReference>
<evidence type="ECO:0000313" key="5">
    <source>
        <dbReference type="Proteomes" id="UP001209878"/>
    </source>
</evidence>
<protein>
    <recommendedName>
        <fullName evidence="6">Ankyrin repeat</fullName>
    </recommendedName>
</protein>
<feature type="repeat" description="ANK" evidence="3">
    <location>
        <begin position="135"/>
        <end position="168"/>
    </location>
</feature>
<reference evidence="4" key="1">
    <citation type="journal article" date="2023" name="Mol. Biol. Evol.">
        <title>Third-Generation Sequencing Reveals the Adaptive Role of the Epigenome in Three Deep-Sea Polychaetes.</title>
        <authorList>
            <person name="Perez M."/>
            <person name="Aroh O."/>
            <person name="Sun Y."/>
            <person name="Lan Y."/>
            <person name="Juniper S.K."/>
            <person name="Young C.R."/>
            <person name="Angers B."/>
            <person name="Qian P.Y."/>
        </authorList>
    </citation>
    <scope>NUCLEOTIDE SEQUENCE</scope>
    <source>
        <strain evidence="4">R07B-5</strain>
    </source>
</reference>
<evidence type="ECO:0000256" key="3">
    <source>
        <dbReference type="PROSITE-ProRule" id="PRU00023"/>
    </source>
</evidence>
<feature type="repeat" description="ANK" evidence="3">
    <location>
        <begin position="68"/>
        <end position="100"/>
    </location>
</feature>
<dbReference type="InterPro" id="IPR002110">
    <property type="entry name" value="Ankyrin_rpt"/>
</dbReference>